<evidence type="ECO:0000313" key="3">
    <source>
        <dbReference type="EMBL" id="WNQ12510.1"/>
    </source>
</evidence>
<dbReference type="PROSITE" id="PS50975">
    <property type="entry name" value="ATP_GRASP"/>
    <property type="match status" value="1"/>
</dbReference>
<evidence type="ECO:0000256" key="1">
    <source>
        <dbReference type="PROSITE-ProRule" id="PRU00409"/>
    </source>
</evidence>
<accession>A0AA96LFU0</accession>
<evidence type="ECO:0000313" key="4">
    <source>
        <dbReference type="Proteomes" id="UP001305702"/>
    </source>
</evidence>
<dbReference type="AlphaFoldDB" id="A0AA96LFU0"/>
<dbReference type="GO" id="GO:0005524">
    <property type="term" value="F:ATP binding"/>
    <property type="evidence" value="ECO:0007669"/>
    <property type="project" value="UniProtKB-UniRule"/>
</dbReference>
<keyword evidence="1" id="KW-0547">Nucleotide-binding</keyword>
<proteinExistence type="predicted"/>
<dbReference type="EMBL" id="CP130318">
    <property type="protein sequence ID" value="WNQ12510.1"/>
    <property type="molecule type" value="Genomic_DNA"/>
</dbReference>
<feature type="domain" description="ATP-grasp" evidence="2">
    <location>
        <begin position="18"/>
        <end position="245"/>
    </location>
</feature>
<dbReference type="Pfam" id="PF14398">
    <property type="entry name" value="ATPgrasp_YheCD"/>
    <property type="match status" value="1"/>
</dbReference>
<dbReference type="InterPro" id="IPR011761">
    <property type="entry name" value="ATP-grasp"/>
</dbReference>
<dbReference type="GO" id="GO:0046872">
    <property type="term" value="F:metal ion binding"/>
    <property type="evidence" value="ECO:0007669"/>
    <property type="project" value="InterPro"/>
</dbReference>
<dbReference type="Proteomes" id="UP001305702">
    <property type="component" value="Chromosome"/>
</dbReference>
<dbReference type="InterPro" id="IPR026838">
    <property type="entry name" value="YheC/D"/>
</dbReference>
<keyword evidence="4" id="KW-1185">Reference proteome</keyword>
<keyword evidence="1" id="KW-0067">ATP-binding</keyword>
<dbReference type="KEGG" id="paun:MJA45_05615"/>
<dbReference type="Gene3D" id="3.30.470.20">
    <property type="entry name" value="ATP-grasp fold, B domain"/>
    <property type="match status" value="1"/>
</dbReference>
<dbReference type="SUPFAM" id="SSF56059">
    <property type="entry name" value="Glutathione synthetase ATP-binding domain-like"/>
    <property type="match status" value="1"/>
</dbReference>
<protein>
    <submittedName>
        <fullName evidence="3">YheC/YheD family protein</fullName>
    </submittedName>
</protein>
<reference evidence="3 4" key="1">
    <citation type="submission" date="2022-02" db="EMBL/GenBank/DDBJ databases">
        <title>Paenibacillus sp. MBLB1776 Whole Genome Shotgun Sequencing.</title>
        <authorList>
            <person name="Hwang C.Y."/>
            <person name="Cho E.-S."/>
            <person name="Seo M.-J."/>
        </authorList>
    </citation>
    <scope>NUCLEOTIDE SEQUENCE [LARGE SCALE GENOMIC DNA]</scope>
    <source>
        <strain evidence="3 4">MBLB1776</strain>
    </source>
</reference>
<organism evidence="3 4">
    <name type="scientific">Paenibacillus aurantius</name>
    <dbReference type="NCBI Taxonomy" id="2918900"/>
    <lineage>
        <taxon>Bacteria</taxon>
        <taxon>Bacillati</taxon>
        <taxon>Bacillota</taxon>
        <taxon>Bacilli</taxon>
        <taxon>Bacillales</taxon>
        <taxon>Paenibacillaceae</taxon>
        <taxon>Paenibacillus</taxon>
    </lineage>
</organism>
<name>A0AA96LFU0_9BACL</name>
<dbReference type="RefSeq" id="WP_315606287.1">
    <property type="nucleotide sequence ID" value="NZ_CP130318.1"/>
</dbReference>
<evidence type="ECO:0000259" key="2">
    <source>
        <dbReference type="PROSITE" id="PS50975"/>
    </source>
</evidence>
<sequence length="250" mass="29385">MLSRYVASKWRKTEALLPDPAIRDYIPATVKMTRSSLHDMLVRYGTVYVKPDSGLQGKGVMRVERREGRRHKYKYQAGEKIYHFRVYGELYDALRKVIKGRKYLAQKGIPMLTYNKRPFDLRVMVQTNLDQKWETTGIIGRVAHPKRIVTNYHSGGQLKPVEKLLTPYLSPSRKKEQIRELEELGVRVGRRMGSRFPGVKEVGLDVALDGKVRPWILEVNTRPDPYIFRTLKDKEIFRRIYRYAKAYKRL</sequence>
<gene>
    <name evidence="3" type="ORF">MJA45_05615</name>
</gene>